<reference evidence="2 3" key="1">
    <citation type="submission" date="2017-04" db="EMBL/GenBank/DDBJ databases">
        <title>Monoglobus pectinilyticus 14 draft genome.</title>
        <authorList>
            <person name="Kim C."/>
            <person name="Rosendale D.I."/>
            <person name="Kelly W.J."/>
            <person name="Tannock G.W."/>
            <person name="Patchett M.L."/>
            <person name="Jordens J.Z."/>
        </authorList>
    </citation>
    <scope>NUCLEOTIDE SEQUENCE [LARGE SCALE GENOMIC DNA]</scope>
    <source>
        <strain evidence="2 3">14</strain>
    </source>
</reference>
<dbReference type="EMBL" id="CP020991">
    <property type="protein sequence ID" value="AUO18623.1"/>
    <property type="molecule type" value="Genomic_DNA"/>
</dbReference>
<feature type="transmembrane region" description="Helical" evidence="1">
    <location>
        <begin position="144"/>
        <end position="165"/>
    </location>
</feature>
<evidence type="ECO:0000256" key="1">
    <source>
        <dbReference type="SAM" id="Phobius"/>
    </source>
</evidence>
<name>A0A2K9P017_9FIRM</name>
<protein>
    <submittedName>
        <fullName evidence="2">Stage III sporulation protein AE</fullName>
    </submittedName>
</protein>
<keyword evidence="1" id="KW-0812">Transmembrane</keyword>
<dbReference type="AlphaFoldDB" id="A0A2K9P017"/>
<dbReference type="InterPro" id="IPR014194">
    <property type="entry name" value="Spore_III_AE"/>
</dbReference>
<feature type="transmembrane region" description="Helical" evidence="1">
    <location>
        <begin position="116"/>
        <end position="137"/>
    </location>
</feature>
<dbReference type="KEGG" id="mpec:B9O19_00439"/>
<feature type="transmembrane region" description="Helical" evidence="1">
    <location>
        <begin position="371"/>
        <end position="396"/>
    </location>
</feature>
<feature type="transmembrane region" description="Helical" evidence="1">
    <location>
        <begin position="254"/>
        <end position="274"/>
    </location>
</feature>
<feature type="transmembrane region" description="Helical" evidence="1">
    <location>
        <begin position="323"/>
        <end position="350"/>
    </location>
</feature>
<feature type="transmembrane region" description="Helical" evidence="1">
    <location>
        <begin position="177"/>
        <end position="197"/>
    </location>
</feature>
<keyword evidence="3" id="KW-1185">Reference proteome</keyword>
<feature type="transmembrane region" description="Helical" evidence="1">
    <location>
        <begin position="12"/>
        <end position="33"/>
    </location>
</feature>
<dbReference type="Proteomes" id="UP000235589">
    <property type="component" value="Chromosome"/>
</dbReference>
<dbReference type="Pfam" id="PF09546">
    <property type="entry name" value="Spore_III_AE"/>
    <property type="match status" value="1"/>
</dbReference>
<organism evidence="2 3">
    <name type="scientific">Monoglobus pectinilyticus</name>
    <dbReference type="NCBI Taxonomy" id="1981510"/>
    <lineage>
        <taxon>Bacteria</taxon>
        <taxon>Bacillati</taxon>
        <taxon>Bacillota</taxon>
        <taxon>Clostridia</taxon>
        <taxon>Monoglobales</taxon>
        <taxon>Monoglobaceae</taxon>
        <taxon>Monoglobus</taxon>
    </lineage>
</organism>
<keyword evidence="1" id="KW-0472">Membrane</keyword>
<sequence>MIAYRRCTLKHYTICCIIIAAVIIFFGSSAVMAEEQDGEDLSGELISGYSELYGEQIEGGAGEIINQSITPYANGMNIGEFIKRVASGEVPLNPIGIVKELLSALFGEMLGVTKNMLLVVAMVILSSVLSAVVTGFEKNATGKIAYYVCFIAVAGLASSTFYSCLEGASAAIENLTLFMRCIVPIMITALLSSGAIVSATSLEPVLLTVIEAALTLIKSIFMPLVMVGTGLGTINALSANLKTTRLVSLINNTVKYGLSVLLTVFVAFAGLQSIASSGADALTLKLTKFASSNLIPVVGGILSESVETVLNCSSVIKNSVGVVGVILVFFIAVMPIVNIIAAMLTFRLVAAFCEPIAHKSLVECISCMANGISMVFSMLVSVSVMFIIIITVMINIST</sequence>
<keyword evidence="1" id="KW-1133">Transmembrane helix</keyword>
<gene>
    <name evidence="2" type="ORF">B9O19_00439</name>
</gene>
<evidence type="ECO:0000313" key="3">
    <source>
        <dbReference type="Proteomes" id="UP000235589"/>
    </source>
</evidence>
<accession>A0A2K9P017</accession>
<proteinExistence type="predicted"/>
<evidence type="ECO:0000313" key="2">
    <source>
        <dbReference type="EMBL" id="AUO18623.1"/>
    </source>
</evidence>
<feature type="transmembrane region" description="Helical" evidence="1">
    <location>
        <begin position="209"/>
        <end position="234"/>
    </location>
</feature>